<organism evidence="2 3">
    <name type="scientific">Schistosoma haematobium</name>
    <name type="common">Blood fluke</name>
    <dbReference type="NCBI Taxonomy" id="6185"/>
    <lineage>
        <taxon>Eukaryota</taxon>
        <taxon>Metazoa</taxon>
        <taxon>Spiralia</taxon>
        <taxon>Lophotrochozoa</taxon>
        <taxon>Platyhelminthes</taxon>
        <taxon>Trematoda</taxon>
        <taxon>Digenea</taxon>
        <taxon>Strigeidida</taxon>
        <taxon>Schistosomatoidea</taxon>
        <taxon>Schistosomatidae</taxon>
        <taxon>Schistosoma</taxon>
    </lineage>
</organism>
<dbReference type="Pfam" id="PF00804">
    <property type="entry name" value="Syntaxin"/>
    <property type="match status" value="1"/>
</dbReference>
<dbReference type="InterPro" id="IPR006011">
    <property type="entry name" value="Syntaxin_N"/>
</dbReference>
<proteinExistence type="predicted"/>
<dbReference type="EMBL" id="AMPZ03000001">
    <property type="protein sequence ID" value="KAH9594505.1"/>
    <property type="molecule type" value="Genomic_DNA"/>
</dbReference>
<reference evidence="2" key="4">
    <citation type="journal article" date="2022" name="PLoS Pathog.">
        <title>Chromosome-level genome of Schistosoma haematobium underpins genome-wide explorations of molecular variation.</title>
        <authorList>
            <person name="Stroehlein A.J."/>
            <person name="Korhonen P.K."/>
            <person name="Lee V.V."/>
            <person name="Ralph S.A."/>
            <person name="Mentink-Kane M."/>
            <person name="You H."/>
            <person name="McManus D.P."/>
            <person name="Tchuente L.T."/>
            <person name="Stothard J.R."/>
            <person name="Kaur P."/>
            <person name="Dudchenko O."/>
            <person name="Aiden E.L."/>
            <person name="Yang B."/>
            <person name="Yang H."/>
            <person name="Emery A.M."/>
            <person name="Webster B.L."/>
            <person name="Brindley P.J."/>
            <person name="Rollinson D."/>
            <person name="Chang B.C.H."/>
            <person name="Gasser R.B."/>
            <person name="Young N.D."/>
        </authorList>
    </citation>
    <scope>NUCLEOTIDE SEQUENCE</scope>
</reference>
<reference evidence="2" key="1">
    <citation type="journal article" date="2012" name="Nat. Genet.">
        <title>Whole-genome sequence of Schistosoma haematobium.</title>
        <authorList>
            <person name="Young N.D."/>
            <person name="Jex A.R."/>
            <person name="Li B."/>
            <person name="Liu S."/>
            <person name="Yang L."/>
            <person name="Xiong Z."/>
            <person name="Li Y."/>
            <person name="Cantacessi C."/>
            <person name="Hall R.S."/>
            <person name="Xu X."/>
            <person name="Chen F."/>
            <person name="Wu X."/>
            <person name="Zerlotini A."/>
            <person name="Oliveira G."/>
            <person name="Hofmann A."/>
            <person name="Zhang G."/>
            <person name="Fang X."/>
            <person name="Kang Y."/>
            <person name="Campbell B.E."/>
            <person name="Loukas A."/>
            <person name="Ranganathan S."/>
            <person name="Rollinson D."/>
            <person name="Rinaldi G."/>
            <person name="Brindley P.J."/>
            <person name="Yang H."/>
            <person name="Wang J."/>
            <person name="Wang J."/>
            <person name="Gasser R.B."/>
        </authorList>
    </citation>
    <scope>NUCLEOTIDE SEQUENCE</scope>
</reference>
<dbReference type="CTD" id="24595699"/>
<gene>
    <name evidence="2" type="primary">STX1A_1</name>
    <name evidence="2" type="ORF">MS3_00006527</name>
</gene>
<dbReference type="SUPFAM" id="SSF47661">
    <property type="entry name" value="t-snare proteins"/>
    <property type="match status" value="1"/>
</dbReference>
<reference evidence="2" key="3">
    <citation type="submission" date="2021-06" db="EMBL/GenBank/DDBJ databases">
        <title>Chromosome-level genome assembly for S. haematobium.</title>
        <authorList>
            <person name="Stroehlein A.J."/>
        </authorList>
    </citation>
    <scope>NUCLEOTIDE SEQUENCE</scope>
</reference>
<dbReference type="Proteomes" id="UP000471633">
    <property type="component" value="Unassembled WGS sequence"/>
</dbReference>
<keyword evidence="3" id="KW-1185">Reference proteome</keyword>
<reference evidence="2" key="2">
    <citation type="journal article" date="2019" name="Gigascience">
        <title>High-quality Schistosoma haematobium genome achieved by single-molecule and long-range sequencing.</title>
        <authorList>
            <person name="Stroehlein A.J."/>
            <person name="Korhonen P.K."/>
            <person name="Chong T.M."/>
            <person name="Lim Y.L."/>
            <person name="Chan K.G."/>
            <person name="Webster B."/>
            <person name="Rollinson D."/>
            <person name="Brindley P.J."/>
            <person name="Gasser R.B."/>
            <person name="Young N.D."/>
        </authorList>
    </citation>
    <scope>NUCLEOTIDE SEQUENCE</scope>
</reference>
<dbReference type="Gene3D" id="1.20.58.70">
    <property type="match status" value="1"/>
</dbReference>
<feature type="non-terminal residue" evidence="2">
    <location>
        <position position="1"/>
    </location>
</feature>
<dbReference type="GO" id="GO:0016020">
    <property type="term" value="C:membrane"/>
    <property type="evidence" value="ECO:0007669"/>
    <property type="project" value="InterPro"/>
</dbReference>
<sequence length="108" mass="12202">IYFQGGRFLMTKDLIGALRAAQPEDANDLPDTSLPLDGSQYMNDFFSQVEEIRNLIERVQSLVDNVKNKHSDILSSPNQDEATKAQLEDAMAEIKTIAHKVRAKLKRK</sequence>
<dbReference type="AlphaFoldDB" id="A0A922LV40"/>
<evidence type="ECO:0000259" key="1">
    <source>
        <dbReference type="Pfam" id="PF00804"/>
    </source>
</evidence>
<accession>A0A922LV40</accession>
<evidence type="ECO:0000313" key="3">
    <source>
        <dbReference type="Proteomes" id="UP000471633"/>
    </source>
</evidence>
<comment type="caution">
    <text evidence="2">The sequence shown here is derived from an EMBL/GenBank/DDBJ whole genome shotgun (WGS) entry which is preliminary data.</text>
</comment>
<feature type="domain" description="Syntaxin N-terminal" evidence="1">
    <location>
        <begin position="40"/>
        <end position="106"/>
    </location>
</feature>
<dbReference type="RefSeq" id="XP_051073598.1">
    <property type="nucleotide sequence ID" value="XM_051214695.1"/>
</dbReference>
<protein>
    <submittedName>
        <fullName evidence="2">Syntaxin-1A, variant 2</fullName>
    </submittedName>
</protein>
<name>A0A922LV40_SCHHA</name>
<evidence type="ECO:0000313" key="2">
    <source>
        <dbReference type="EMBL" id="KAH9594505.1"/>
    </source>
</evidence>
<dbReference type="InterPro" id="IPR010989">
    <property type="entry name" value="SNARE"/>
</dbReference>
<dbReference type="GeneID" id="24595699"/>
<dbReference type="GO" id="GO:0016192">
    <property type="term" value="P:vesicle-mediated transport"/>
    <property type="evidence" value="ECO:0007669"/>
    <property type="project" value="InterPro"/>
</dbReference>